<accession>A0A4E0S2I2</accession>
<name>A0A4E0S2I2_FASHE</name>
<organism evidence="1 2">
    <name type="scientific">Fasciola hepatica</name>
    <name type="common">Liver fluke</name>
    <dbReference type="NCBI Taxonomy" id="6192"/>
    <lineage>
        <taxon>Eukaryota</taxon>
        <taxon>Metazoa</taxon>
        <taxon>Spiralia</taxon>
        <taxon>Lophotrochozoa</taxon>
        <taxon>Platyhelminthes</taxon>
        <taxon>Trematoda</taxon>
        <taxon>Digenea</taxon>
        <taxon>Plagiorchiida</taxon>
        <taxon>Echinostomata</taxon>
        <taxon>Echinostomatoidea</taxon>
        <taxon>Fasciolidae</taxon>
        <taxon>Fasciola</taxon>
    </lineage>
</organism>
<dbReference type="Proteomes" id="UP000230066">
    <property type="component" value="Unassembled WGS sequence"/>
</dbReference>
<sequence length="112" mass="12417">MTGYSANDHTGHVSSVGVLPVRATSAFYHCAQLPEESLATMTRELRRLAEDAFSDLSPAENEAKILEQVTKGVRDTAISRGFLIWLTKSLTQAPDTAWCIEQVEPKLQRDQL</sequence>
<evidence type="ECO:0000313" key="2">
    <source>
        <dbReference type="Proteomes" id="UP000230066"/>
    </source>
</evidence>
<evidence type="ECO:0000313" key="1">
    <source>
        <dbReference type="EMBL" id="THD26010.1"/>
    </source>
</evidence>
<reference evidence="1" key="1">
    <citation type="submission" date="2019-03" db="EMBL/GenBank/DDBJ databases">
        <title>Improved annotation for the trematode Fasciola hepatica.</title>
        <authorList>
            <person name="Choi Y.-J."/>
            <person name="Martin J."/>
            <person name="Mitreva M."/>
        </authorList>
    </citation>
    <scope>NUCLEOTIDE SEQUENCE [LARGE SCALE GENOMIC DNA]</scope>
</reference>
<dbReference type="AlphaFoldDB" id="A0A4E0S2I2"/>
<dbReference type="EMBL" id="JXXN02000903">
    <property type="protein sequence ID" value="THD26010.1"/>
    <property type="molecule type" value="Genomic_DNA"/>
</dbReference>
<proteinExistence type="predicted"/>
<comment type="caution">
    <text evidence="1">The sequence shown here is derived from an EMBL/GenBank/DDBJ whole genome shotgun (WGS) entry which is preliminary data.</text>
</comment>
<protein>
    <submittedName>
        <fullName evidence="1">Uncharacterized protein</fullName>
    </submittedName>
</protein>
<gene>
    <name evidence="1" type="ORF">D915_003255</name>
</gene>
<keyword evidence="2" id="KW-1185">Reference proteome</keyword>